<gene>
    <name evidence="3" type="ORF">MNEG_4963</name>
</gene>
<accession>A0A0D2NC29</accession>
<dbReference type="Proteomes" id="UP000054498">
    <property type="component" value="Unassembled WGS sequence"/>
</dbReference>
<dbReference type="GeneID" id="25737840"/>
<dbReference type="KEGG" id="mng:MNEG_4963"/>
<dbReference type="Gene3D" id="3.80.10.10">
    <property type="entry name" value="Ribonuclease Inhibitor"/>
    <property type="match status" value="3"/>
</dbReference>
<dbReference type="STRING" id="145388.A0A0D2NC29"/>
<evidence type="ECO:0000256" key="1">
    <source>
        <dbReference type="ARBA" id="ARBA00004430"/>
    </source>
</evidence>
<dbReference type="OrthoDB" id="1535479at2759"/>
<dbReference type="Gene3D" id="3.90.70.10">
    <property type="entry name" value="Cysteine proteinases"/>
    <property type="match status" value="1"/>
</dbReference>
<dbReference type="InterPro" id="IPR000668">
    <property type="entry name" value="Peptidase_C1A_C"/>
</dbReference>
<keyword evidence="4" id="KW-1185">Reference proteome</keyword>
<dbReference type="EMBL" id="KK100936">
    <property type="protein sequence ID" value="KIZ02996.1"/>
    <property type="molecule type" value="Genomic_DNA"/>
</dbReference>
<dbReference type="GO" id="GO:0006508">
    <property type="term" value="P:proteolysis"/>
    <property type="evidence" value="ECO:0007669"/>
    <property type="project" value="InterPro"/>
</dbReference>
<name>A0A0D2NC29_9CHLO</name>
<dbReference type="GO" id="GO:0008234">
    <property type="term" value="F:cysteine-type peptidase activity"/>
    <property type="evidence" value="ECO:0007669"/>
    <property type="project" value="InterPro"/>
</dbReference>
<evidence type="ECO:0000313" key="3">
    <source>
        <dbReference type="EMBL" id="KIZ02996.1"/>
    </source>
</evidence>
<proteinExistence type="predicted"/>
<organism evidence="3 4">
    <name type="scientific">Monoraphidium neglectum</name>
    <dbReference type="NCBI Taxonomy" id="145388"/>
    <lineage>
        <taxon>Eukaryota</taxon>
        <taxon>Viridiplantae</taxon>
        <taxon>Chlorophyta</taxon>
        <taxon>core chlorophytes</taxon>
        <taxon>Chlorophyceae</taxon>
        <taxon>CS clade</taxon>
        <taxon>Sphaeropleales</taxon>
        <taxon>Selenastraceae</taxon>
        <taxon>Monoraphidium</taxon>
    </lineage>
</organism>
<reference evidence="3 4" key="1">
    <citation type="journal article" date="2013" name="BMC Genomics">
        <title>Reconstruction of the lipid metabolism for the microalga Monoraphidium neglectum from its genome sequence reveals characteristics suitable for biofuel production.</title>
        <authorList>
            <person name="Bogen C."/>
            <person name="Al-Dilaimi A."/>
            <person name="Albersmeier A."/>
            <person name="Wichmann J."/>
            <person name="Grundmann M."/>
            <person name="Rupp O."/>
            <person name="Lauersen K.J."/>
            <person name="Blifernez-Klassen O."/>
            <person name="Kalinowski J."/>
            <person name="Goesmann A."/>
            <person name="Mussgnug J.H."/>
            <person name="Kruse O."/>
        </authorList>
    </citation>
    <scope>NUCLEOTIDE SEQUENCE [LARGE SCALE GENOMIC DNA]</scope>
    <source>
        <strain evidence="3 4">SAG 48.87</strain>
    </source>
</reference>
<dbReference type="InterPro" id="IPR001611">
    <property type="entry name" value="Leu-rich_rpt"/>
</dbReference>
<dbReference type="SMART" id="SM00645">
    <property type="entry name" value="Pept_C1"/>
    <property type="match status" value="1"/>
</dbReference>
<dbReference type="SUPFAM" id="SSF52058">
    <property type="entry name" value="L domain-like"/>
    <property type="match status" value="1"/>
</dbReference>
<dbReference type="AlphaFoldDB" id="A0A0D2NC29"/>
<dbReference type="InterPro" id="IPR032675">
    <property type="entry name" value="LRR_dom_sf"/>
</dbReference>
<comment type="subcellular location">
    <subcellularLocation>
        <location evidence="1">Cytoplasm</location>
        <location evidence="1">Cytoskeleton</location>
        <location evidence="1">Cilium axoneme</location>
    </subcellularLocation>
</comment>
<feature type="domain" description="Peptidase C1A papain C-terminal" evidence="2">
    <location>
        <begin position="3"/>
        <end position="166"/>
    </location>
</feature>
<dbReference type="GO" id="GO:0005930">
    <property type="term" value="C:axoneme"/>
    <property type="evidence" value="ECO:0007669"/>
    <property type="project" value="UniProtKB-SubCell"/>
</dbReference>
<dbReference type="PANTHER" id="PTHR48057">
    <property type="entry name" value="LEUCINE-RICH REPEAT SERINE/THREONINE-PROTEIN KINASE 1"/>
    <property type="match status" value="1"/>
</dbReference>
<sequence length="666" mass="72740">MCKGTEPGQERSCSTNWSIKSGMITWVELTRAGKYPVTERCLPYNPTSRARCSYDCQDVDPRLKLGKFYWQRLQDPSEMQDHIRQFGSVVTRKEEWTDMKSFFKNNSMGVYSGPCKGANVELHHAVQVVGYNLEDQFWIIKNSWGTSFAEGGFFRVAFNSKVGAGNPDDTYGLKFVLNKLPTLPKQRLSPSKARPGCWEYRARPSDFVSRVADTFGLSIQQVLQDNIGRIPEPDMFLSDRTILLCGIDGNGQQGGGADLRAATTPTPWLPLSISTPLNAGGYSTPALAPAPSRRRLAGPDARVAMAQQLDALMAIKASIDAQGSLTWTRETGANGGYCKWDEIECDDSGNVIILAPGGLLGGTLPPVDALQKLPRLANLVLRENGLKGTLPVEYRGLVNLAAFGCDGNSLTGTLPPDLGGLEVFDMGFNPRLSGTLPPEWSGMKSLQLLFIPECSLNGPLPKSWAALTDLHNITLYNNLRLSGTLPSEWAALKKLTMVDTSNCSLSGPLPKTWGGLVDLDYLSVAFNAKVSGPLPAEWSAMKSLERFDGQACALSGPLPKSWAALTNLQQLRLYNNQGLSGTLAPEWAALTKLEWLDVTNNSLSGPVPPSWGSGMKRLKILELYDNKRLSGCLPSALNKRLRLADTWPEGSLLSQTWDRTEITGFC</sequence>
<dbReference type="Pfam" id="PF00560">
    <property type="entry name" value="LRR_1"/>
    <property type="match status" value="1"/>
</dbReference>
<dbReference type="SUPFAM" id="SSF54001">
    <property type="entry name" value="Cysteine proteinases"/>
    <property type="match status" value="1"/>
</dbReference>
<dbReference type="PROSITE" id="PS00639">
    <property type="entry name" value="THIOL_PROTEASE_HIS"/>
    <property type="match status" value="1"/>
</dbReference>
<dbReference type="Pfam" id="PF00112">
    <property type="entry name" value="Peptidase_C1"/>
    <property type="match status" value="1"/>
</dbReference>
<dbReference type="RefSeq" id="XP_013902015.1">
    <property type="nucleotide sequence ID" value="XM_014046561.1"/>
</dbReference>
<dbReference type="InterPro" id="IPR025660">
    <property type="entry name" value="Pept_his_AS"/>
</dbReference>
<dbReference type="InterPro" id="IPR038765">
    <property type="entry name" value="Papain-like_cys_pep_sf"/>
</dbReference>
<protein>
    <submittedName>
        <fullName evidence="3">Surface antigen protein</fullName>
    </submittedName>
</protein>
<dbReference type="InterPro" id="IPR052595">
    <property type="entry name" value="LRRC69/RLP"/>
</dbReference>
<evidence type="ECO:0000259" key="2">
    <source>
        <dbReference type="SMART" id="SM00645"/>
    </source>
</evidence>
<evidence type="ECO:0000313" key="4">
    <source>
        <dbReference type="Proteomes" id="UP000054498"/>
    </source>
</evidence>